<evidence type="ECO:0000313" key="1">
    <source>
        <dbReference type="EMBL" id="CAG8688322.1"/>
    </source>
</evidence>
<organism evidence="1 2">
    <name type="scientific">Racocetra persica</name>
    <dbReference type="NCBI Taxonomy" id="160502"/>
    <lineage>
        <taxon>Eukaryota</taxon>
        <taxon>Fungi</taxon>
        <taxon>Fungi incertae sedis</taxon>
        <taxon>Mucoromycota</taxon>
        <taxon>Glomeromycotina</taxon>
        <taxon>Glomeromycetes</taxon>
        <taxon>Diversisporales</taxon>
        <taxon>Gigasporaceae</taxon>
        <taxon>Racocetra</taxon>
    </lineage>
</organism>
<proteinExistence type="predicted"/>
<evidence type="ECO:0000313" key="2">
    <source>
        <dbReference type="Proteomes" id="UP000789920"/>
    </source>
</evidence>
<reference evidence="1" key="1">
    <citation type="submission" date="2021-06" db="EMBL/GenBank/DDBJ databases">
        <authorList>
            <person name="Kallberg Y."/>
            <person name="Tangrot J."/>
            <person name="Rosling A."/>
        </authorList>
    </citation>
    <scope>NUCLEOTIDE SEQUENCE</scope>
    <source>
        <strain evidence="1">MA461A</strain>
    </source>
</reference>
<dbReference type="EMBL" id="CAJVQC010017805">
    <property type="protein sequence ID" value="CAG8688322.1"/>
    <property type="molecule type" value="Genomic_DNA"/>
</dbReference>
<keyword evidence="2" id="KW-1185">Reference proteome</keyword>
<dbReference type="Proteomes" id="UP000789920">
    <property type="component" value="Unassembled WGS sequence"/>
</dbReference>
<comment type="caution">
    <text evidence="1">The sequence shown here is derived from an EMBL/GenBank/DDBJ whole genome shotgun (WGS) entry which is preliminary data.</text>
</comment>
<gene>
    <name evidence="1" type="ORF">RPERSI_LOCUS9411</name>
</gene>
<sequence length="428" mass="47691">MTLFSNFRSLLPIAISVLFTNVVSAHEHHETNETNDGNAALEPIDGILLAHIASMFLAFGIIFPTGMVLGLSKSRWHVPVQIIGSIVATIGYFLGHAHGGRQFSSNNIHTLFAPYLIYLLICQVGVGVYLKLHLTIGPNKWFRPLFKKFHKFVGIAVPVTGYIQMVFGVITTNVWCRGEHLGQCLAHFIMGSSFIGYGIFLILMLRLASGWLQRKRKSQDYYDSWTIMAWGFVNTFTEHRGDHTSLGILWWAGGAVGVYLSRNGKRNVMPAIVILFTGYAMSSHAQPSEISTKIHSMFGYVLMGAGLARLAEICIFSEKTLMLMFSGLLFMGATVEQIALLTQLGIDPFSYALVLASTAFLIFLFTNCLIDLYWRSGQNDGEPIDNNNMMTHIPLPLTDPHISSSNSEDDHDVLFQRAKSNDDDYDLH</sequence>
<accession>A0ACA9P207</accession>
<feature type="non-terminal residue" evidence="1">
    <location>
        <position position="428"/>
    </location>
</feature>
<protein>
    <submittedName>
        <fullName evidence="1">32450_t:CDS:1</fullName>
    </submittedName>
</protein>
<name>A0ACA9P207_9GLOM</name>